<evidence type="ECO:0000313" key="1">
    <source>
        <dbReference type="EMBL" id="SEJ46005.1"/>
    </source>
</evidence>
<dbReference type="STRING" id="915471.SAMN05216201_10954"/>
<accession>A0A1H6ZAV0</accession>
<dbReference type="OrthoDB" id="7009428at2"/>
<proteinExistence type="predicted"/>
<gene>
    <name evidence="1" type="ORF">SAMN05216201_10954</name>
</gene>
<dbReference type="Proteomes" id="UP000242930">
    <property type="component" value="Unassembled WGS sequence"/>
</dbReference>
<reference evidence="2" key="1">
    <citation type="submission" date="2016-10" db="EMBL/GenBank/DDBJ databases">
        <authorList>
            <person name="Varghese N."/>
            <person name="Submissions S."/>
        </authorList>
    </citation>
    <scope>NUCLEOTIDE SEQUENCE [LARGE SCALE GENOMIC DNA]</scope>
    <source>
        <strain evidence="2">LMG 25967</strain>
    </source>
</reference>
<dbReference type="RefSeq" id="WP_090311314.1">
    <property type="nucleotide sequence ID" value="NZ_FNZE01000009.1"/>
</dbReference>
<name>A0A1H6ZAV0_9PSED</name>
<keyword evidence="2" id="KW-1185">Reference proteome</keyword>
<protein>
    <submittedName>
        <fullName evidence="1">Uncharacterized protein</fullName>
    </submittedName>
</protein>
<evidence type="ECO:0000313" key="2">
    <source>
        <dbReference type="Proteomes" id="UP000242930"/>
    </source>
</evidence>
<dbReference type="AlphaFoldDB" id="A0A1H6ZAV0"/>
<dbReference type="EMBL" id="FNZE01000009">
    <property type="protein sequence ID" value="SEJ46005.1"/>
    <property type="molecule type" value="Genomic_DNA"/>
</dbReference>
<sequence length="66" mass="7624">MASRTIQEIFDRPEEFAALLGAAELNAGNDWEEQFAADLRTNYQRYGTRTYLSDSQLETLERIAEH</sequence>
<organism evidence="1 2">
    <name type="scientific">Pseudomonas linyingensis</name>
    <dbReference type="NCBI Taxonomy" id="915471"/>
    <lineage>
        <taxon>Bacteria</taxon>
        <taxon>Pseudomonadati</taxon>
        <taxon>Pseudomonadota</taxon>
        <taxon>Gammaproteobacteria</taxon>
        <taxon>Pseudomonadales</taxon>
        <taxon>Pseudomonadaceae</taxon>
        <taxon>Pseudomonas</taxon>
    </lineage>
</organism>